<dbReference type="Gene3D" id="3.30.465.10">
    <property type="match status" value="2"/>
</dbReference>
<protein>
    <submittedName>
        <fullName evidence="8">FAD/FMN-containing isoamyl alcohol oxidase-like protein MreA</fullName>
    </submittedName>
</protein>
<dbReference type="SUPFAM" id="SSF56176">
    <property type="entry name" value="FAD-binding/transporter-associated domain-like"/>
    <property type="match status" value="1"/>
</dbReference>
<accession>A0A6A5U6K4</accession>
<evidence type="ECO:0000313" key="9">
    <source>
        <dbReference type="Proteomes" id="UP000800035"/>
    </source>
</evidence>
<evidence type="ECO:0000256" key="6">
    <source>
        <dbReference type="SAM" id="SignalP"/>
    </source>
</evidence>
<keyword evidence="9" id="KW-1185">Reference proteome</keyword>
<sequence length="631" mass="69075">MLSSFPNLAFVACVAHLAGAYNFPYEALQLKTGDIEDNPDIAFGQLPSGNSARCKVFPGDSDWPSDERWDAFNTSLGGALIQEAPPTAACYVGPFQDAARCDAAKRGSSSSLFAKEDPLIPFQMWTLGNPCPLPAATNVNKICNTTSFPAYVVNATMVKHIQLAINFARNNNIRLTIKNTGHDFIGRNTGGGALQVWVHHLKAFEYLQSVQVPGYEGCAARVGAALEQYDLLGYMDANNVTLLTPGSSTVGAYGGFMQGGGFGYMTSKLGLMADQVISLEVVTADGRFIHADMEENEDLFWAIRGGGPGNFGIVTSAIVKAYDPVSFAKWTFNFGTRAVVGNSTTNVQVPTEVFWKGIRVYFSHLIRVNDAKGIGWNNIGTMPPTNTTSRSFTFTGQVMMPAMASVELRDFMAPMIVDLNNLGINITNPIPSWFDSFPKSQYRANGPGEGVGNMRMVSRLWPRAIFEDPSSDEFKTAMAAIRIFIEEGGYNFHSVDFHPSLKTAGFPGVYSAVNPHLRTTIMHSTGFDTGSYSPSSTPEQQIASHTRFREYAQKWIDATPGSGSYMNEGDTEEPEFHERLYGHNYARLYEIKKSRDPWGLFYAVTGIASDEWVVEGSRSGLPTQQGRLCRV</sequence>
<dbReference type="PROSITE" id="PS51387">
    <property type="entry name" value="FAD_PCMH"/>
    <property type="match status" value="1"/>
</dbReference>
<evidence type="ECO:0000256" key="5">
    <source>
        <dbReference type="ARBA" id="ARBA00023002"/>
    </source>
</evidence>
<dbReference type="Pfam" id="PF01565">
    <property type="entry name" value="FAD_binding_4"/>
    <property type="match status" value="1"/>
</dbReference>
<dbReference type="GO" id="GO:0016491">
    <property type="term" value="F:oxidoreductase activity"/>
    <property type="evidence" value="ECO:0007669"/>
    <property type="project" value="UniProtKB-KW"/>
</dbReference>
<comment type="cofactor">
    <cofactor evidence="1">
        <name>FAD</name>
        <dbReference type="ChEBI" id="CHEBI:57692"/>
    </cofactor>
</comment>
<evidence type="ECO:0000259" key="7">
    <source>
        <dbReference type="PROSITE" id="PS51387"/>
    </source>
</evidence>
<reference evidence="8" key="1">
    <citation type="journal article" date="2020" name="Stud. Mycol.">
        <title>101 Dothideomycetes genomes: a test case for predicting lifestyles and emergence of pathogens.</title>
        <authorList>
            <person name="Haridas S."/>
            <person name="Albert R."/>
            <person name="Binder M."/>
            <person name="Bloem J."/>
            <person name="Labutti K."/>
            <person name="Salamov A."/>
            <person name="Andreopoulos B."/>
            <person name="Baker S."/>
            <person name="Barry K."/>
            <person name="Bills G."/>
            <person name="Bluhm B."/>
            <person name="Cannon C."/>
            <person name="Castanera R."/>
            <person name="Culley D."/>
            <person name="Daum C."/>
            <person name="Ezra D."/>
            <person name="Gonzalez J."/>
            <person name="Henrissat B."/>
            <person name="Kuo A."/>
            <person name="Liang C."/>
            <person name="Lipzen A."/>
            <person name="Lutzoni F."/>
            <person name="Magnuson J."/>
            <person name="Mondo S."/>
            <person name="Nolan M."/>
            <person name="Ohm R."/>
            <person name="Pangilinan J."/>
            <person name="Park H.-J."/>
            <person name="Ramirez L."/>
            <person name="Alfaro M."/>
            <person name="Sun H."/>
            <person name="Tritt A."/>
            <person name="Yoshinaga Y."/>
            <person name="Zwiers L.-H."/>
            <person name="Turgeon B."/>
            <person name="Goodwin S."/>
            <person name="Spatafora J."/>
            <person name="Crous P."/>
            <person name="Grigoriev I."/>
        </authorList>
    </citation>
    <scope>NUCLEOTIDE SEQUENCE</scope>
    <source>
        <strain evidence="8">CBS 675.92</strain>
    </source>
</reference>
<name>A0A6A5U6K4_9PLEO</name>
<dbReference type="InterPro" id="IPR050416">
    <property type="entry name" value="FAD-linked_Oxidoreductase"/>
</dbReference>
<dbReference type="PANTHER" id="PTHR42973:SF39">
    <property type="entry name" value="FAD-BINDING PCMH-TYPE DOMAIN-CONTAINING PROTEIN"/>
    <property type="match status" value="1"/>
</dbReference>
<keyword evidence="4" id="KW-0274">FAD</keyword>
<dbReference type="EMBL" id="ML976984">
    <property type="protein sequence ID" value="KAF1959482.1"/>
    <property type="molecule type" value="Genomic_DNA"/>
</dbReference>
<feature type="signal peptide" evidence="6">
    <location>
        <begin position="1"/>
        <end position="20"/>
    </location>
</feature>
<dbReference type="Proteomes" id="UP000800035">
    <property type="component" value="Unassembled WGS sequence"/>
</dbReference>
<dbReference type="GO" id="GO:0071949">
    <property type="term" value="F:FAD binding"/>
    <property type="evidence" value="ECO:0007669"/>
    <property type="project" value="InterPro"/>
</dbReference>
<keyword evidence="3" id="KW-0285">Flavoprotein</keyword>
<organism evidence="8 9">
    <name type="scientific">Byssothecium circinans</name>
    <dbReference type="NCBI Taxonomy" id="147558"/>
    <lineage>
        <taxon>Eukaryota</taxon>
        <taxon>Fungi</taxon>
        <taxon>Dikarya</taxon>
        <taxon>Ascomycota</taxon>
        <taxon>Pezizomycotina</taxon>
        <taxon>Dothideomycetes</taxon>
        <taxon>Pleosporomycetidae</taxon>
        <taxon>Pleosporales</taxon>
        <taxon>Massarineae</taxon>
        <taxon>Massarinaceae</taxon>
        <taxon>Byssothecium</taxon>
    </lineage>
</organism>
<proteinExistence type="inferred from homology"/>
<dbReference type="Gene3D" id="3.40.462.20">
    <property type="match status" value="1"/>
</dbReference>
<dbReference type="OrthoDB" id="415825at2759"/>
<dbReference type="InterPro" id="IPR006094">
    <property type="entry name" value="Oxid_FAD_bind_N"/>
</dbReference>
<dbReference type="InterPro" id="IPR012951">
    <property type="entry name" value="BBE"/>
</dbReference>
<keyword evidence="6" id="KW-0732">Signal</keyword>
<feature type="domain" description="FAD-binding PCMH-type" evidence="7">
    <location>
        <begin position="145"/>
        <end position="324"/>
    </location>
</feature>
<feature type="chain" id="PRO_5025394220" evidence="6">
    <location>
        <begin position="21"/>
        <end position="631"/>
    </location>
</feature>
<dbReference type="InterPro" id="IPR036318">
    <property type="entry name" value="FAD-bd_PCMH-like_sf"/>
</dbReference>
<evidence type="ECO:0000313" key="8">
    <source>
        <dbReference type="EMBL" id="KAF1959482.1"/>
    </source>
</evidence>
<evidence type="ECO:0000256" key="4">
    <source>
        <dbReference type="ARBA" id="ARBA00022827"/>
    </source>
</evidence>
<dbReference type="InterPro" id="IPR016166">
    <property type="entry name" value="FAD-bd_PCMH"/>
</dbReference>
<dbReference type="InterPro" id="IPR016169">
    <property type="entry name" value="FAD-bd_PCMH_sub2"/>
</dbReference>
<dbReference type="PANTHER" id="PTHR42973">
    <property type="entry name" value="BINDING OXIDOREDUCTASE, PUTATIVE (AFU_ORTHOLOGUE AFUA_1G17690)-RELATED"/>
    <property type="match status" value="1"/>
</dbReference>
<evidence type="ECO:0000256" key="1">
    <source>
        <dbReference type="ARBA" id="ARBA00001974"/>
    </source>
</evidence>
<evidence type="ECO:0000256" key="3">
    <source>
        <dbReference type="ARBA" id="ARBA00022630"/>
    </source>
</evidence>
<gene>
    <name evidence="8" type="ORF">CC80DRAFT_405963</name>
</gene>
<evidence type="ECO:0000256" key="2">
    <source>
        <dbReference type="ARBA" id="ARBA00005466"/>
    </source>
</evidence>
<comment type="similarity">
    <text evidence="2">Belongs to the oxygen-dependent FAD-linked oxidoreductase family.</text>
</comment>
<keyword evidence="5" id="KW-0560">Oxidoreductase</keyword>
<dbReference type="Pfam" id="PF08031">
    <property type="entry name" value="BBE"/>
    <property type="match status" value="1"/>
</dbReference>
<dbReference type="AlphaFoldDB" id="A0A6A5U6K4"/>